<name>A0ACC2LM27_PERAE</name>
<accession>A0ACC2LM27</accession>
<dbReference type="Proteomes" id="UP001234297">
    <property type="component" value="Chromosome 3"/>
</dbReference>
<proteinExistence type="predicted"/>
<gene>
    <name evidence="1" type="ORF">MRB53_008761</name>
</gene>
<sequence length="1417" mass="158295">MGDHEGWAEPSGLLLSGLLPNEAASVTRALDMERWLKAEERTAELIACIQPNQPSEERRNAVADYVQRLIMKCFSCEVFTFTFGSVPLKTYLPDGDIDLTAFSMNQNLKDTWAQEVRDMLEKEEKSENAEFRVKEVQYIQAEVKIIKCLVENIVVDISFNQLGGLCTLCFLDEVDHLINQNHLFKRSIILIKAWCYYESRILGAHHGLISTYALETLVLYIFHVFNNSFAGPLEVLYRFLEFFSNFDWENFCVSLWGPVPINSLPEMTAEPPRRDNGELLLSRPFLEFCNLNYAVFPVGQENQGQPFASKHFNVVDPLRTNNNLGRSVSKGNFFRIRSAFAFGAKRLATLLECPKEKLITEIDMFFMNTWERHGCGHRPDAPSPDLWSPRPLNLLPDGVPENTRNHTAIKRKGENVRLTAAHKADGTIAFHGISSQLGDTTNHPPENMSRTSNMPTVSHTQSHTIYSNQNSRRISGQFTRDICSSETMHPEKDQRSSRQDYLVNEHEGQARYHFARTQSSPELADMNGKVLSRGRPNRLHETGKKQSSSGRPDHSGRRKNMGSEASTSHSTRSLTDDPSSLRHSSSHQSLDTAAADSNSVSNSYNDDASCLGPIGEELASVTETTDMQQDMMHQEEQDLINMMASSRIHNFNGQVQVPLNFASAHLPVPVSPAVFASMGYAQRNLTGMVPATNIHLVEPTWGSNAHFMQSLVSDPNSMPRFFPTGLASNSEEISESDNENSGLTELNQDGNGFWNEHEMGPSKGFDPDDGSFQMLQSNKQPLISSRASSSGSSVVRGQHKFVKDNKGPPREDHCYIPQYQNSIGNDYSDRNMNLRFLPVNANSSRSKPVSESSWDGSSMKASRSVRDKRGKKTGPAAVPPASYRKVKTGGWQHESPSSDHISSPVDDDNREWIPLSAMGSTEMAERSTRPLSVATLPVRDHQLSGYEPAQINESDSMMPIAPMLVGSSSRQRTMDNNGVMPFAFYQTGPPVPYLTMLPVSVYRFPNETENTDGSTGHFDRDDGLESSSINQPDQNLNLSESLDQSEIFASSTGRVASVESVEQAKPKPDILNSDFLSHLRNLQYGRLCQTTRNHVPWMYPPSVMVPPVYLQGHFPWDGPGRPLMGNANLFTQLSPRLVAPLQPGFNRPVGVFQRFGDDLPRYRSGTGTYLPNPKVPFRDRHSSTKSHWGNYNYDKNDHHGDRGGNWNFSSKSRPASRNHGRSQPEKPSSRSDRLMAADSRADRPWDSYRLEPMASYQAQNGSFSSANSMHSSANVSYGMYPIPPMDSNSVTPTGPAVPSVVMLYSYDHNGGYGSQAEQLEFGSLGPVHFSGMNDALQLGDSSPMHTMYEHRNSSYQGSSDRSSPDQPSSPQLQRSAAQRNYQLKDEDFPPLSFSDRGDEVDVALMQELYLALYEREN</sequence>
<evidence type="ECO:0000313" key="2">
    <source>
        <dbReference type="Proteomes" id="UP001234297"/>
    </source>
</evidence>
<keyword evidence="2" id="KW-1185">Reference proteome</keyword>
<organism evidence="1 2">
    <name type="scientific">Persea americana</name>
    <name type="common">Avocado</name>
    <dbReference type="NCBI Taxonomy" id="3435"/>
    <lineage>
        <taxon>Eukaryota</taxon>
        <taxon>Viridiplantae</taxon>
        <taxon>Streptophyta</taxon>
        <taxon>Embryophyta</taxon>
        <taxon>Tracheophyta</taxon>
        <taxon>Spermatophyta</taxon>
        <taxon>Magnoliopsida</taxon>
        <taxon>Magnoliidae</taxon>
        <taxon>Laurales</taxon>
        <taxon>Lauraceae</taxon>
        <taxon>Persea</taxon>
    </lineage>
</organism>
<dbReference type="EMBL" id="CM056811">
    <property type="protein sequence ID" value="KAJ8634494.1"/>
    <property type="molecule type" value="Genomic_DNA"/>
</dbReference>
<reference evidence="1 2" key="1">
    <citation type="journal article" date="2022" name="Hortic Res">
        <title>A haplotype resolved chromosomal level avocado genome allows analysis of novel avocado genes.</title>
        <authorList>
            <person name="Nath O."/>
            <person name="Fletcher S.J."/>
            <person name="Hayward A."/>
            <person name="Shaw L.M."/>
            <person name="Masouleh A.K."/>
            <person name="Furtado A."/>
            <person name="Henry R.J."/>
            <person name="Mitter N."/>
        </authorList>
    </citation>
    <scope>NUCLEOTIDE SEQUENCE [LARGE SCALE GENOMIC DNA]</scope>
    <source>
        <strain evidence="2">cv. Hass</strain>
    </source>
</reference>
<protein>
    <submittedName>
        <fullName evidence="1">Uncharacterized protein</fullName>
    </submittedName>
</protein>
<evidence type="ECO:0000313" key="1">
    <source>
        <dbReference type="EMBL" id="KAJ8634494.1"/>
    </source>
</evidence>
<comment type="caution">
    <text evidence="1">The sequence shown here is derived from an EMBL/GenBank/DDBJ whole genome shotgun (WGS) entry which is preliminary data.</text>
</comment>